<dbReference type="RefSeq" id="WP_075072946.1">
    <property type="nucleotide sequence ID" value="NZ_DF967972.1"/>
</dbReference>
<gene>
    <name evidence="2" type="ORF">LARV_01375</name>
</gene>
<dbReference type="Gene3D" id="3.40.1580.10">
    <property type="entry name" value="SMI1/KNR4-like"/>
    <property type="match status" value="1"/>
</dbReference>
<reference evidence="2" key="1">
    <citation type="submission" date="2015-07" db="EMBL/GenBank/DDBJ databases">
        <title>Draft Genome Sequences of Anaerolinea thermolimosa IMO-1, Bellilinea caldifistulae GOMI-1, Leptolinea tardivitalis YMTK-2, Levilinea saccharolytica KIBI-1,Longilinea arvoryzae KOME-1, Previously Described as Members of the Anaerolineaceae (Chloroflexi).</title>
        <authorList>
            <person name="Sekiguchi Y."/>
            <person name="Ohashi A."/>
            <person name="Matsuura N."/>
            <person name="Tourlousse M.D."/>
        </authorList>
    </citation>
    <scope>NUCLEOTIDE SEQUENCE [LARGE SCALE GENOMIC DNA]</scope>
    <source>
        <strain evidence="2">KOME-1</strain>
    </source>
</reference>
<evidence type="ECO:0000313" key="3">
    <source>
        <dbReference type="Proteomes" id="UP000055060"/>
    </source>
</evidence>
<accession>A0A0S7BF86</accession>
<proteinExistence type="predicted"/>
<evidence type="ECO:0000313" key="2">
    <source>
        <dbReference type="EMBL" id="GAP13620.1"/>
    </source>
</evidence>
<dbReference type="STRING" id="360412.LARV_01375"/>
<dbReference type="InterPro" id="IPR018958">
    <property type="entry name" value="Knr4/Smi1-like_dom"/>
</dbReference>
<name>A0A0S7BF86_9CHLR</name>
<dbReference type="Proteomes" id="UP000055060">
    <property type="component" value="Unassembled WGS sequence"/>
</dbReference>
<sequence>MIDYKWPELLQSWSRHILVTSDYRSYLPEEVIDKQNLWIVYRGASEGQIAQAERRLKTRLLESYREFLKISNGWPTGVLRHRSFWELMQAELDGLQK</sequence>
<keyword evidence="3" id="KW-1185">Reference proteome</keyword>
<evidence type="ECO:0000259" key="1">
    <source>
        <dbReference type="Pfam" id="PF09346"/>
    </source>
</evidence>
<dbReference type="SUPFAM" id="SSF160631">
    <property type="entry name" value="SMI1/KNR4-like"/>
    <property type="match status" value="1"/>
</dbReference>
<protein>
    <recommendedName>
        <fullName evidence="1">Knr4/Smi1-like domain-containing protein</fullName>
    </recommendedName>
</protein>
<organism evidence="2">
    <name type="scientific">Longilinea arvoryzae</name>
    <dbReference type="NCBI Taxonomy" id="360412"/>
    <lineage>
        <taxon>Bacteria</taxon>
        <taxon>Bacillati</taxon>
        <taxon>Chloroflexota</taxon>
        <taxon>Anaerolineae</taxon>
        <taxon>Anaerolineales</taxon>
        <taxon>Anaerolineaceae</taxon>
        <taxon>Longilinea</taxon>
    </lineage>
</organism>
<dbReference type="AlphaFoldDB" id="A0A0S7BF86"/>
<dbReference type="InterPro" id="IPR037883">
    <property type="entry name" value="Knr4/Smi1-like_sf"/>
</dbReference>
<feature type="domain" description="Knr4/Smi1-like" evidence="1">
    <location>
        <begin position="43"/>
        <end position="89"/>
    </location>
</feature>
<dbReference type="EMBL" id="DF967972">
    <property type="protein sequence ID" value="GAP13620.1"/>
    <property type="molecule type" value="Genomic_DNA"/>
</dbReference>
<dbReference type="Pfam" id="PF09346">
    <property type="entry name" value="SMI1_KNR4"/>
    <property type="match status" value="1"/>
</dbReference>